<keyword evidence="4" id="KW-1185">Reference proteome</keyword>
<dbReference type="Proteomes" id="UP001239445">
    <property type="component" value="Unassembled WGS sequence"/>
</dbReference>
<accession>A0AAJ0FAZ0</accession>
<proteinExistence type="predicted"/>
<evidence type="ECO:0000259" key="2">
    <source>
        <dbReference type="Pfam" id="PF26061"/>
    </source>
</evidence>
<keyword evidence="1" id="KW-0732">Signal</keyword>
<feature type="signal peptide" evidence="1">
    <location>
        <begin position="1"/>
        <end position="15"/>
    </location>
</feature>
<evidence type="ECO:0000313" key="4">
    <source>
        <dbReference type="Proteomes" id="UP001239445"/>
    </source>
</evidence>
<dbReference type="InterPro" id="IPR058334">
    <property type="entry name" value="DUF8021"/>
</dbReference>
<sequence>MIGLLLLTLAALASATCDRASLKSATDRYIIAQSTGQLSWLAPALSPNTTYWENLVQVPLPLQNNTTSAAILSRSLRIDHHRTAFDTVQCATFTELLSLSPSSPYQIATQLRLDPSTTKIQKIDSIVTTTGDLLFSPSHALHYILQQPDWNAFLTTTASRTPRASLQAAADAYYDFFVNKSVVVPWDRPCTRVDGGFLDTPDMDCNTDIPDGVTVRTVDRRYVIDEDAGVVQVTSNFGVIGPDSHEFWVVGGKIRGIRSATVCPDKKNCGLERPAALGEDIGY</sequence>
<name>A0AAJ0FAZ0_9PEZI</name>
<evidence type="ECO:0000313" key="3">
    <source>
        <dbReference type="EMBL" id="KAK1754754.1"/>
    </source>
</evidence>
<protein>
    <recommendedName>
        <fullName evidence="2">DUF8021 domain-containing protein</fullName>
    </recommendedName>
</protein>
<feature type="chain" id="PRO_5042556155" description="DUF8021 domain-containing protein" evidence="1">
    <location>
        <begin position="16"/>
        <end position="283"/>
    </location>
</feature>
<comment type="caution">
    <text evidence="3">The sequence shown here is derived from an EMBL/GenBank/DDBJ whole genome shotgun (WGS) entry which is preliminary data.</text>
</comment>
<organism evidence="3 4">
    <name type="scientific">Echria macrotheca</name>
    <dbReference type="NCBI Taxonomy" id="438768"/>
    <lineage>
        <taxon>Eukaryota</taxon>
        <taxon>Fungi</taxon>
        <taxon>Dikarya</taxon>
        <taxon>Ascomycota</taxon>
        <taxon>Pezizomycotina</taxon>
        <taxon>Sordariomycetes</taxon>
        <taxon>Sordariomycetidae</taxon>
        <taxon>Sordariales</taxon>
        <taxon>Schizotheciaceae</taxon>
        <taxon>Echria</taxon>
    </lineage>
</organism>
<dbReference type="AlphaFoldDB" id="A0AAJ0FAZ0"/>
<dbReference type="Pfam" id="PF26061">
    <property type="entry name" value="DUF8021"/>
    <property type="match status" value="1"/>
</dbReference>
<feature type="domain" description="DUF8021" evidence="2">
    <location>
        <begin position="160"/>
        <end position="259"/>
    </location>
</feature>
<dbReference type="EMBL" id="MU839835">
    <property type="protein sequence ID" value="KAK1754754.1"/>
    <property type="molecule type" value="Genomic_DNA"/>
</dbReference>
<evidence type="ECO:0000256" key="1">
    <source>
        <dbReference type="SAM" id="SignalP"/>
    </source>
</evidence>
<reference evidence="3" key="1">
    <citation type="submission" date="2023-06" db="EMBL/GenBank/DDBJ databases">
        <title>Genome-scale phylogeny and comparative genomics of the fungal order Sordariales.</title>
        <authorList>
            <consortium name="Lawrence Berkeley National Laboratory"/>
            <person name="Hensen N."/>
            <person name="Bonometti L."/>
            <person name="Westerberg I."/>
            <person name="Brannstrom I.O."/>
            <person name="Guillou S."/>
            <person name="Cros-Aarteil S."/>
            <person name="Calhoun S."/>
            <person name="Haridas S."/>
            <person name="Kuo A."/>
            <person name="Mondo S."/>
            <person name="Pangilinan J."/>
            <person name="Riley R."/>
            <person name="Labutti K."/>
            <person name="Andreopoulos B."/>
            <person name="Lipzen A."/>
            <person name="Chen C."/>
            <person name="Yanf M."/>
            <person name="Daum C."/>
            <person name="Ng V."/>
            <person name="Clum A."/>
            <person name="Steindorff A."/>
            <person name="Ohm R."/>
            <person name="Martin F."/>
            <person name="Silar P."/>
            <person name="Natvig D."/>
            <person name="Lalanne C."/>
            <person name="Gautier V."/>
            <person name="Ament-Velasquez S.L."/>
            <person name="Kruys A."/>
            <person name="Hutchinson M.I."/>
            <person name="Powell A.J."/>
            <person name="Barry K."/>
            <person name="Miller A.N."/>
            <person name="Grigoriev I.V."/>
            <person name="Debuchy R."/>
            <person name="Gladieux P."/>
            <person name="Thoren M.H."/>
            <person name="Johannesson H."/>
        </authorList>
    </citation>
    <scope>NUCLEOTIDE SEQUENCE</scope>
    <source>
        <strain evidence="3">PSN4</strain>
    </source>
</reference>
<gene>
    <name evidence="3" type="ORF">QBC47DRAFT_414702</name>
</gene>